<dbReference type="AlphaFoldDB" id="A0A517M3Y7"/>
<dbReference type="InterPro" id="IPR012902">
    <property type="entry name" value="N_methyl_site"/>
</dbReference>
<keyword evidence="3" id="KW-1185">Reference proteome</keyword>
<dbReference type="SUPFAM" id="SSF54523">
    <property type="entry name" value="Pili subunits"/>
    <property type="match status" value="1"/>
</dbReference>
<accession>A0A517M3Y7</accession>
<dbReference type="InterPro" id="IPR027558">
    <property type="entry name" value="Pre_pil_HX9DG_C"/>
</dbReference>
<dbReference type="InterPro" id="IPR011453">
    <property type="entry name" value="DUF1559"/>
</dbReference>
<proteinExistence type="predicted"/>
<dbReference type="Gene3D" id="3.30.700.10">
    <property type="entry name" value="Glycoprotein, Type 4 Pilin"/>
    <property type="match status" value="1"/>
</dbReference>
<dbReference type="PANTHER" id="PTHR30093">
    <property type="entry name" value="GENERAL SECRETION PATHWAY PROTEIN G"/>
    <property type="match status" value="1"/>
</dbReference>
<dbReference type="RefSeq" id="WP_145349229.1">
    <property type="nucleotide sequence ID" value="NZ_CP036261.1"/>
</dbReference>
<dbReference type="Pfam" id="PF07963">
    <property type="entry name" value="N_methyl"/>
    <property type="match status" value="1"/>
</dbReference>
<evidence type="ECO:0000313" key="3">
    <source>
        <dbReference type="Proteomes" id="UP000319557"/>
    </source>
</evidence>
<dbReference type="NCBIfam" id="TIGR02532">
    <property type="entry name" value="IV_pilin_GFxxxE"/>
    <property type="match status" value="1"/>
</dbReference>
<feature type="domain" description="DUF1559" evidence="1">
    <location>
        <begin position="34"/>
        <end position="316"/>
    </location>
</feature>
<sequence length="337" mass="35776">MRSQSKKSAFTLVELLVVIAIIGILVGLLLPAVQAAREAARRMQCSNNLKQLGLALHNYHDTFKTFPPALLGSGRYNNASYHAAHGGIKNTTGWALLLPFFEQSALADQYDYNVCSSSSSPYGGVVAGDDTINDGLYNTPLDALVCPSDPSSGLVVSTSAGSTSMYSRRNAIRTSYLFSVGSTTDYSGPWNTYSGDIRQGVFGNDGAANFAAMTDGTSTTIAIGEATGGAFKTSADYGPWGMTGTHTCCHGYLPGGSTTVVSETYAAAYRQNYSINGAYNNDALGRTYAWVFSSKHPGGANFVFADGSVHLLTETMNYLTLQQLGYIHDGLPVPSDY</sequence>
<protein>
    <recommendedName>
        <fullName evidence="1">DUF1559 domain-containing protein</fullName>
    </recommendedName>
</protein>
<dbReference type="OrthoDB" id="241095at2"/>
<evidence type="ECO:0000313" key="2">
    <source>
        <dbReference type="EMBL" id="QDS89581.1"/>
    </source>
</evidence>
<dbReference type="PANTHER" id="PTHR30093:SF2">
    <property type="entry name" value="TYPE II SECRETION SYSTEM PROTEIN H"/>
    <property type="match status" value="1"/>
</dbReference>
<evidence type="ECO:0000259" key="1">
    <source>
        <dbReference type="Pfam" id="PF07596"/>
    </source>
</evidence>
<dbReference type="KEGG" id="ruv:EC9_37810"/>
<dbReference type="EMBL" id="CP036261">
    <property type="protein sequence ID" value="QDS89581.1"/>
    <property type="molecule type" value="Genomic_DNA"/>
</dbReference>
<organism evidence="2 3">
    <name type="scientific">Rosistilla ulvae</name>
    <dbReference type="NCBI Taxonomy" id="1930277"/>
    <lineage>
        <taxon>Bacteria</taxon>
        <taxon>Pseudomonadati</taxon>
        <taxon>Planctomycetota</taxon>
        <taxon>Planctomycetia</taxon>
        <taxon>Pirellulales</taxon>
        <taxon>Pirellulaceae</taxon>
        <taxon>Rosistilla</taxon>
    </lineage>
</organism>
<dbReference type="Pfam" id="PF07596">
    <property type="entry name" value="SBP_bac_10"/>
    <property type="match status" value="1"/>
</dbReference>
<dbReference type="NCBIfam" id="TIGR04294">
    <property type="entry name" value="pre_pil_HX9DG"/>
    <property type="match status" value="1"/>
</dbReference>
<name>A0A517M3Y7_9BACT</name>
<gene>
    <name evidence="2" type="ORF">EC9_37810</name>
</gene>
<dbReference type="InterPro" id="IPR045584">
    <property type="entry name" value="Pilin-like"/>
</dbReference>
<dbReference type="Proteomes" id="UP000319557">
    <property type="component" value="Chromosome"/>
</dbReference>
<reference evidence="2 3" key="1">
    <citation type="submission" date="2019-02" db="EMBL/GenBank/DDBJ databases">
        <title>Deep-cultivation of Planctomycetes and their phenomic and genomic characterization uncovers novel biology.</title>
        <authorList>
            <person name="Wiegand S."/>
            <person name="Jogler M."/>
            <person name="Boedeker C."/>
            <person name="Pinto D."/>
            <person name="Vollmers J."/>
            <person name="Rivas-Marin E."/>
            <person name="Kohn T."/>
            <person name="Peeters S.H."/>
            <person name="Heuer A."/>
            <person name="Rast P."/>
            <person name="Oberbeckmann S."/>
            <person name="Bunk B."/>
            <person name="Jeske O."/>
            <person name="Meyerdierks A."/>
            <person name="Storesund J.E."/>
            <person name="Kallscheuer N."/>
            <person name="Luecker S."/>
            <person name="Lage O.M."/>
            <person name="Pohl T."/>
            <person name="Merkel B.J."/>
            <person name="Hornburger P."/>
            <person name="Mueller R.-W."/>
            <person name="Bruemmer F."/>
            <person name="Labrenz M."/>
            <person name="Spormann A.M."/>
            <person name="Op den Camp H."/>
            <person name="Overmann J."/>
            <person name="Amann R."/>
            <person name="Jetten M.S.M."/>
            <person name="Mascher T."/>
            <person name="Medema M.H."/>
            <person name="Devos D.P."/>
            <person name="Kaster A.-K."/>
            <person name="Ovreas L."/>
            <person name="Rohde M."/>
            <person name="Galperin M.Y."/>
            <person name="Jogler C."/>
        </authorList>
    </citation>
    <scope>NUCLEOTIDE SEQUENCE [LARGE SCALE GENOMIC DNA]</scope>
    <source>
        <strain evidence="2 3">EC9</strain>
    </source>
</reference>